<proteinExistence type="predicted"/>
<reference evidence="3" key="1">
    <citation type="journal article" date="2013" name="Nat. Genet.">
        <title>The duck genome and transcriptome provide insight into an avian influenza virus reservoir species.</title>
        <authorList>
            <person name="Huang Y."/>
            <person name="Li Y."/>
            <person name="Burt D.W."/>
            <person name="Chen H."/>
            <person name="Zhang Y."/>
            <person name="Qian W."/>
            <person name="Kim H."/>
            <person name="Gan S."/>
            <person name="Zhao Y."/>
            <person name="Li J."/>
            <person name="Yi K."/>
            <person name="Feng H."/>
            <person name="Zhu P."/>
            <person name="Li B."/>
            <person name="Liu Q."/>
            <person name="Fairley S."/>
            <person name="Magor K.E."/>
            <person name="Du Z."/>
            <person name="Hu X."/>
            <person name="Goodman L."/>
            <person name="Tafer H."/>
            <person name="Vignal A."/>
            <person name="Lee T."/>
            <person name="Kim K.W."/>
            <person name="Sheng Z."/>
            <person name="An Y."/>
            <person name="Searle S."/>
            <person name="Herrero J."/>
            <person name="Groenen M.A."/>
            <person name="Crooijmans R.P."/>
            <person name="Faraut T."/>
            <person name="Cai Q."/>
            <person name="Webster R.G."/>
            <person name="Aldridge J.R."/>
            <person name="Warren W.C."/>
            <person name="Bartschat S."/>
            <person name="Kehr S."/>
            <person name="Marz M."/>
            <person name="Stadler P.F."/>
            <person name="Smith J."/>
            <person name="Kraus R.H."/>
            <person name="Zhao Y."/>
            <person name="Ren L."/>
            <person name="Fei J."/>
            <person name="Morisson M."/>
            <person name="Kaiser P."/>
            <person name="Griffin D.K."/>
            <person name="Rao M."/>
            <person name="Pitel F."/>
            <person name="Wang J."/>
            <person name="Li N."/>
        </authorList>
    </citation>
    <scope>NUCLEOTIDE SEQUENCE [LARGE SCALE GENOMIC DNA]</scope>
</reference>
<organism evidence="2 3">
    <name type="scientific">Anas platyrhynchos</name>
    <name type="common">Mallard</name>
    <name type="synonym">Anas boschas</name>
    <dbReference type="NCBI Taxonomy" id="8839"/>
    <lineage>
        <taxon>Eukaryota</taxon>
        <taxon>Metazoa</taxon>
        <taxon>Chordata</taxon>
        <taxon>Craniata</taxon>
        <taxon>Vertebrata</taxon>
        <taxon>Euteleostomi</taxon>
        <taxon>Archelosauria</taxon>
        <taxon>Archosauria</taxon>
        <taxon>Dinosauria</taxon>
        <taxon>Saurischia</taxon>
        <taxon>Theropoda</taxon>
        <taxon>Coelurosauria</taxon>
        <taxon>Aves</taxon>
        <taxon>Neognathae</taxon>
        <taxon>Galloanserae</taxon>
        <taxon>Anseriformes</taxon>
        <taxon>Anatidae</taxon>
        <taxon>Anatinae</taxon>
        <taxon>Anas</taxon>
    </lineage>
</organism>
<dbReference type="EMBL" id="KB743339">
    <property type="protein sequence ID" value="EOA99353.1"/>
    <property type="molecule type" value="Genomic_DNA"/>
</dbReference>
<evidence type="ECO:0000313" key="2">
    <source>
        <dbReference type="EMBL" id="EOA99353.1"/>
    </source>
</evidence>
<dbReference type="AlphaFoldDB" id="R0L1A7"/>
<evidence type="ECO:0000313" key="3">
    <source>
        <dbReference type="Proteomes" id="UP000296049"/>
    </source>
</evidence>
<dbReference type="Proteomes" id="UP000296049">
    <property type="component" value="Unassembled WGS sequence"/>
</dbReference>
<gene>
    <name evidence="2" type="ORF">Anapl_13533</name>
</gene>
<name>R0L1A7_ANAPL</name>
<evidence type="ECO:0000256" key="1">
    <source>
        <dbReference type="SAM" id="MobiDB-lite"/>
    </source>
</evidence>
<protein>
    <submittedName>
        <fullName evidence="2">Uncharacterized protein</fullName>
    </submittedName>
</protein>
<sequence length="691" mass="76193">MAINPSSNTKALLRYWKILAGTELKAGSMYFRFTSMYSFPIHYFTFSINGDDLNVRKPCSLPAMRSEAEFVYTSSLAKYKHNKTLLYVVFIQLGRNRWQLTLPYFSTQVLPAPEGKQLGPDSQQPIRTGPTANTFCCNNCWYLLSKSTHLPSSLFLTFDTIYNAREGFVGAQEEHITLHSFLAVYEEREELLAHYDQHFQSTTNCSNIARAERIQRIIKKSTGYCIKPRETQKNHQLATSTRRYAPCGGSSQARTHNLGSVWSIFLSSSDQDSNRMQTFSCQALDHEQVPCNLPKCLKRHAEGLLQAPRSCGSKAGDSPQPSPAPCLRLLPQRKTFRRRETREKSRSVKKPRGTRSPGTKRLEQYQAPCQETRLISEPLERPSYPGLGATTGGFCLALAGVQPVLVPPCDFGRARTSAGLCNIRGAARLAELLPALTSVTLLSSPLRTLGITLNITSNRLNTLSRAAPMCTSSGSSCALSNRNGLQEDSYCCLHDMSQSMSYICFGQPSISFKLYRFPAALKVGGQRKTCLISCCFFKVDGCLGQEEDSPILLSKLAPAVSSIEASSLLVGRCPQAAQVLLVVAGFVSFKGENLDALKQLFLEAAGAERFCITRMRPTQGCDQGAACTDEFDASQLGTYSFAVPALGADFGLGMHGISPLCVHGKYVCPHSVWLAFVAARDQRKEIAPKFQ</sequence>
<keyword evidence="3" id="KW-1185">Reference proteome</keyword>
<feature type="region of interest" description="Disordered" evidence="1">
    <location>
        <begin position="310"/>
        <end position="361"/>
    </location>
</feature>
<accession>R0L1A7</accession>